<reference evidence="3" key="2">
    <citation type="submission" date="2016-12" db="EMBL/GenBank/DDBJ databases">
        <title>Whole genome sequencing of Sphingomonas sp. ABOJV.</title>
        <authorList>
            <person name="Conlan S."/>
            <person name="Thomas P.J."/>
            <person name="Mullikin J."/>
            <person name="Palmore T.N."/>
            <person name="Frank K.M."/>
            <person name="Segre J.A."/>
        </authorList>
    </citation>
    <scope>NUCLEOTIDE SEQUENCE [LARGE SCALE GENOMIC DNA]</scope>
    <source>
        <strain evidence="3">ABOJV</strain>
    </source>
</reference>
<organism evidence="1 3">
    <name type="scientific">Sphingomonas koreensis</name>
    <dbReference type="NCBI Taxonomy" id="93064"/>
    <lineage>
        <taxon>Bacteria</taxon>
        <taxon>Pseudomonadati</taxon>
        <taxon>Pseudomonadota</taxon>
        <taxon>Alphaproteobacteria</taxon>
        <taxon>Sphingomonadales</taxon>
        <taxon>Sphingomonadaceae</taxon>
        <taxon>Sphingomonas</taxon>
    </lineage>
</organism>
<reference evidence="1" key="1">
    <citation type="submission" date="2016-12" db="EMBL/GenBank/DDBJ databases">
        <title>Whole genome sequencing of Sphingomonas koreensis.</title>
        <authorList>
            <person name="Conlan S."/>
            <person name="Thomas P.J."/>
            <person name="Mullikin J."/>
            <person name="Palmore T.N."/>
            <person name="Frank K.M."/>
            <person name="Segre J.A."/>
        </authorList>
    </citation>
    <scope>NUCLEOTIDE SEQUENCE</scope>
    <source>
        <strain evidence="1">ABOJV</strain>
    </source>
</reference>
<sequence>MNIDPLHQHRISVIRNLVGDYVRSPSLAHLRSAHALDKLASEIIRRLDVGSPLWIKWNDVRDELARASCPCWIPAPMLVIALNALPGPKLTATDVTSRIEVLQEELGEWPRDHLRSGCEAILKEEIEAGTELMAILYRIRSHIDQEEARLHEERERAYRERTAAERARIEARFLAGADSKWTPVAGSKTVYCRMNGRVFRLVRTVDGKQELERVASYNSDTGILVGRYARRGDATAAVREVAYKPDFLP</sequence>
<dbReference type="AlphaFoldDB" id="A0A1L6J868"/>
<dbReference type="GeneID" id="44132213"/>
<evidence type="ECO:0000313" key="2">
    <source>
        <dbReference type="EMBL" id="RSV03062.1"/>
    </source>
</evidence>
<dbReference type="EMBL" id="CP018820">
    <property type="protein sequence ID" value="APR52142.1"/>
    <property type="molecule type" value="Genomic_DNA"/>
</dbReference>
<dbReference type="KEGG" id="skr:BRX40_06570"/>
<dbReference type="Proteomes" id="UP000185161">
    <property type="component" value="Chromosome"/>
</dbReference>
<protein>
    <submittedName>
        <fullName evidence="1">Uncharacterized protein</fullName>
    </submittedName>
</protein>
<accession>A0A1L6J868</accession>
<reference evidence="2 4" key="3">
    <citation type="submission" date="2018-07" db="EMBL/GenBank/DDBJ databases">
        <title>Genomic and Epidemiologic Investigation of an Indolent Hospital Outbreak.</title>
        <authorList>
            <person name="Johnson R.C."/>
            <person name="Deming C."/>
            <person name="Conlan S."/>
            <person name="Zellmer C.J."/>
            <person name="Michelin A.V."/>
            <person name="Lee-Lin S."/>
            <person name="Thomas P.J."/>
            <person name="Park M."/>
            <person name="Weingarten R.A."/>
            <person name="Less J."/>
            <person name="Dekker J.P."/>
            <person name="Frank K.M."/>
            <person name="Musser K.A."/>
            <person name="Mcquiston J.R."/>
            <person name="Henderson D.K."/>
            <person name="Lau A.F."/>
            <person name="Palmore T.N."/>
            <person name="Segre J.A."/>
        </authorList>
    </citation>
    <scope>NUCLEOTIDE SEQUENCE [LARGE SCALE GENOMIC DNA]</scope>
    <source>
        <strain evidence="2 4">SK-NIH.Env10_0317</strain>
    </source>
</reference>
<dbReference type="OrthoDB" id="8421533at2"/>
<gene>
    <name evidence="1" type="ORF">BRX40_06570</name>
    <name evidence="2" type="ORF">CA257_11275</name>
</gene>
<proteinExistence type="predicted"/>
<dbReference type="EMBL" id="QQWO01000008">
    <property type="protein sequence ID" value="RSV03062.1"/>
    <property type="molecule type" value="Genomic_DNA"/>
</dbReference>
<dbReference type="RefSeq" id="WP_075151056.1">
    <property type="nucleotide sequence ID" value="NZ_CP018820.1"/>
</dbReference>
<keyword evidence="3" id="KW-1185">Reference proteome</keyword>
<name>A0A1L6J868_9SPHN</name>
<dbReference type="Proteomes" id="UP000286681">
    <property type="component" value="Unassembled WGS sequence"/>
</dbReference>
<evidence type="ECO:0000313" key="1">
    <source>
        <dbReference type="EMBL" id="APR52142.1"/>
    </source>
</evidence>
<evidence type="ECO:0000313" key="3">
    <source>
        <dbReference type="Proteomes" id="UP000185161"/>
    </source>
</evidence>
<evidence type="ECO:0000313" key="4">
    <source>
        <dbReference type="Proteomes" id="UP000286681"/>
    </source>
</evidence>